<evidence type="ECO:0000313" key="1">
    <source>
        <dbReference type="EMBL" id="KAH7844839.1"/>
    </source>
</evidence>
<name>A0ACB7XV12_9ERIC</name>
<keyword evidence="2" id="KW-1185">Reference proteome</keyword>
<protein>
    <submittedName>
        <fullName evidence="1">Uncharacterized protein</fullName>
    </submittedName>
</protein>
<dbReference type="Proteomes" id="UP000828048">
    <property type="component" value="Chromosome 1"/>
</dbReference>
<reference evidence="1 2" key="1">
    <citation type="journal article" date="2021" name="Hortic Res">
        <title>High-quality reference genome and annotation aids understanding of berry development for evergreen blueberry (Vaccinium darrowii).</title>
        <authorList>
            <person name="Yu J."/>
            <person name="Hulse-Kemp A.M."/>
            <person name="Babiker E."/>
            <person name="Staton M."/>
        </authorList>
    </citation>
    <scope>NUCLEOTIDE SEQUENCE [LARGE SCALE GENOMIC DNA]</scope>
    <source>
        <strain evidence="2">cv. NJ 8807/NJ 8810</strain>
        <tissue evidence="1">Young leaf</tissue>
    </source>
</reference>
<proteinExistence type="predicted"/>
<sequence length="148" mass="17191">MYGIGYDSVSDDYKVVRAIRPSRKNVPCDVHVFSSKHRSWDWIDDFGYMFYVWRPGMVLNGPPHWVVGRFGLGMGSVIVYFDAIEEKFKEIPSPEGEDILVDWRSLVSPHGRMGRKDKRNRWTRKRKQKRPAATYLGVISSAQRNPIS</sequence>
<comment type="caution">
    <text evidence="1">The sequence shown here is derived from an EMBL/GenBank/DDBJ whole genome shotgun (WGS) entry which is preliminary data.</text>
</comment>
<accession>A0ACB7XV12</accession>
<gene>
    <name evidence="1" type="ORF">Vadar_032242</name>
</gene>
<evidence type="ECO:0000313" key="2">
    <source>
        <dbReference type="Proteomes" id="UP000828048"/>
    </source>
</evidence>
<dbReference type="EMBL" id="CM037151">
    <property type="protein sequence ID" value="KAH7844839.1"/>
    <property type="molecule type" value="Genomic_DNA"/>
</dbReference>
<organism evidence="1 2">
    <name type="scientific">Vaccinium darrowii</name>
    <dbReference type="NCBI Taxonomy" id="229202"/>
    <lineage>
        <taxon>Eukaryota</taxon>
        <taxon>Viridiplantae</taxon>
        <taxon>Streptophyta</taxon>
        <taxon>Embryophyta</taxon>
        <taxon>Tracheophyta</taxon>
        <taxon>Spermatophyta</taxon>
        <taxon>Magnoliopsida</taxon>
        <taxon>eudicotyledons</taxon>
        <taxon>Gunneridae</taxon>
        <taxon>Pentapetalae</taxon>
        <taxon>asterids</taxon>
        <taxon>Ericales</taxon>
        <taxon>Ericaceae</taxon>
        <taxon>Vaccinioideae</taxon>
        <taxon>Vaccinieae</taxon>
        <taxon>Vaccinium</taxon>
    </lineage>
</organism>